<accession>A0AAN6D7M4</accession>
<gene>
    <name evidence="7" type="ORF">KL933_001804</name>
</gene>
<dbReference type="InterPro" id="IPR042556">
    <property type="entry name" value="AZUL_sf"/>
</dbReference>
<keyword evidence="2" id="KW-0833">Ubl conjugation pathway</keyword>
<dbReference type="EMBL" id="JAHLUH010000004">
    <property type="protein sequence ID" value="KAG7728571.1"/>
    <property type="molecule type" value="Genomic_DNA"/>
</dbReference>
<dbReference type="InterPro" id="IPR013083">
    <property type="entry name" value="Znf_RING/FYVE/PHD"/>
</dbReference>
<dbReference type="InterPro" id="IPR042299">
    <property type="entry name" value="Ufd1-like_Nn"/>
</dbReference>
<evidence type="ECO:0000259" key="5">
    <source>
        <dbReference type="Pfam" id="PF21366"/>
    </source>
</evidence>
<protein>
    <recommendedName>
        <fullName evidence="9">Ubiquitin-protein ligase E3A N-terminal zinc-binding domain-containing protein</fullName>
    </recommendedName>
</protein>
<feature type="domain" description="Ubiquitin fusion degradation protein UFD1 N-terminal subdomain 1" evidence="3">
    <location>
        <begin position="16"/>
        <end position="92"/>
    </location>
</feature>
<dbReference type="GO" id="GO:0036503">
    <property type="term" value="P:ERAD pathway"/>
    <property type="evidence" value="ECO:0007669"/>
    <property type="project" value="TreeGrafter"/>
</dbReference>
<dbReference type="Proteomes" id="UP000738402">
    <property type="component" value="Unassembled WGS sequence"/>
</dbReference>
<dbReference type="InterPro" id="IPR055417">
    <property type="entry name" value="UFD1_N1"/>
</dbReference>
<evidence type="ECO:0000259" key="6">
    <source>
        <dbReference type="Pfam" id="PF24842"/>
    </source>
</evidence>
<dbReference type="InterPro" id="IPR032353">
    <property type="entry name" value="AZUL"/>
</dbReference>
<feature type="domain" description="TRAFD1/XAF1 zinc finger" evidence="5">
    <location>
        <begin position="403"/>
        <end position="431"/>
    </location>
</feature>
<dbReference type="Gene3D" id="6.10.130.10">
    <property type="entry name" value="Ubiquitin-protein ligase E3A, N-terminal zinc-binding domain (AZUL)"/>
    <property type="match status" value="1"/>
</dbReference>
<dbReference type="Pfam" id="PF16558">
    <property type="entry name" value="AZUL"/>
    <property type="match status" value="1"/>
</dbReference>
<comment type="caution">
    <text evidence="7">The sequence shown here is derived from an EMBL/GenBank/DDBJ whole genome shotgun (WGS) entry which is preliminary data.</text>
</comment>
<evidence type="ECO:0000256" key="1">
    <source>
        <dbReference type="ARBA" id="ARBA00006043"/>
    </source>
</evidence>
<evidence type="ECO:0000259" key="4">
    <source>
        <dbReference type="Pfam" id="PF16558"/>
    </source>
</evidence>
<dbReference type="Gene3D" id="3.30.40.10">
    <property type="entry name" value="Zinc/RING finger domain, C3HC4 (zinc finger)"/>
    <property type="match status" value="1"/>
</dbReference>
<organism evidence="7 8">
    <name type="scientific">Ogataea haglerorum</name>
    <dbReference type="NCBI Taxonomy" id="1937702"/>
    <lineage>
        <taxon>Eukaryota</taxon>
        <taxon>Fungi</taxon>
        <taxon>Dikarya</taxon>
        <taxon>Ascomycota</taxon>
        <taxon>Saccharomycotina</taxon>
        <taxon>Pichiomycetes</taxon>
        <taxon>Pichiales</taxon>
        <taxon>Pichiaceae</taxon>
        <taxon>Ogataea</taxon>
    </lineage>
</organism>
<dbReference type="AlphaFoldDB" id="A0AAN6D7M4"/>
<dbReference type="InterPro" id="IPR055418">
    <property type="entry name" value="UFD1_N2"/>
</dbReference>
<dbReference type="Pfam" id="PF21366">
    <property type="entry name" value="TRAFD1-XIAF1_ZnF"/>
    <property type="match status" value="1"/>
</dbReference>
<dbReference type="Gene3D" id="2.40.40.50">
    <property type="entry name" value="Ubiquitin fusion degradation protein UFD1, N-terminal domain"/>
    <property type="match status" value="1"/>
</dbReference>
<dbReference type="Gene3D" id="3.10.330.10">
    <property type="match status" value="1"/>
</dbReference>
<feature type="domain" description="Ubiquitin fusion degradation protein UFD1 N-terminal subdomain 2" evidence="6">
    <location>
        <begin position="103"/>
        <end position="167"/>
    </location>
</feature>
<dbReference type="Pfam" id="PF23580">
    <property type="entry name" value="Znf_XAF1_N"/>
    <property type="match status" value="1"/>
</dbReference>
<evidence type="ECO:0000313" key="8">
    <source>
        <dbReference type="Proteomes" id="UP000738402"/>
    </source>
</evidence>
<name>A0AAN6D7M4_9ASCO</name>
<dbReference type="InterPro" id="IPR004854">
    <property type="entry name" value="Ufd1-like"/>
</dbReference>
<reference evidence="7" key="1">
    <citation type="journal article" date="2021" name="G3 (Bethesda)">
        <title>Genomic diversity, chromosomal rearrangements, and interspecies hybridization in the ogataea polymorpha species complex.</title>
        <authorList>
            <person name="Hanson S.J."/>
            <person name="Cinneide E.O."/>
            <person name="Salzberg L.I."/>
            <person name="Wolfe K.H."/>
            <person name="McGowan J."/>
            <person name="Fitzpatrick D.A."/>
            <person name="Matlin K."/>
        </authorList>
    </citation>
    <scope>NUCLEOTIDE SEQUENCE</scope>
    <source>
        <strain evidence="7">83-405-1</strain>
    </source>
</reference>
<evidence type="ECO:0000313" key="7">
    <source>
        <dbReference type="EMBL" id="KAG7728571.1"/>
    </source>
</evidence>
<sequence>MFSFPRVERSTVIPVHSDKIDLPASVLELLVKRYDPLPHPLTFRLATATNVCYAGVREFSAPEDTVLVSGDLLEALKGEAGGPVQAELIELPKATDLSIKPLKFYKNISDWKWFLEAKLTKYYCSLTRGQTLLLEDEFGSYELLIDRLEPAATVCIIDTDINLDVVPLDDEMAKQFLHRETINAIRVNENVQTDKMLKLELEDHERVLITADTDFVVSNMPNVSDRSFIWHTLNGDNKMFLQNTFPYFEKTLYLLPFAPTLIQLSANSSEKSTTVSSANVCSNCGATVAAASKVMHENFCLRNNVKCPRGCGKVFLRNVPENHWHCCEAYGDDDTSFKRHQKYFHYHMAPECSRCSQTVSTRLVDHCVHLATSCPYTLHECRFCHLTVPRMEASTDALLSGMSQHELECGSKTTECPRCKRNVRLRDLESHIKLHELNRVTRPKPVVCSNVNCIREAATSNELKLCEFCFGPLYSPINDPTGQKLRSRIERRYILQLNSGCGNTWCKNKECKSSGMASFQNFGDIINHIKTQLMNSSVFYFCVDLATTKKSMMVSLLLDEHEYDRAWICKAVLAKDNLDDVRRWLINNAVRIDEE</sequence>
<feature type="domain" description="Ubiquitin-protein ligase E3A N-terminal zinc-binding" evidence="4">
    <location>
        <begin position="491"/>
        <end position="520"/>
    </location>
</feature>
<dbReference type="PANTHER" id="PTHR12555:SF15">
    <property type="entry name" value="FUSION DEGRADATION PROTEIN (UFD1), PUTATIVE (AFU_ORTHOLOGUE AFUA_4G04640)-RELATED"/>
    <property type="match status" value="1"/>
</dbReference>
<dbReference type="InterPro" id="IPR049439">
    <property type="entry name" value="TRAFD1-XIAF1_Znf"/>
</dbReference>
<dbReference type="Pfam" id="PF03152">
    <property type="entry name" value="UFD1_N1"/>
    <property type="match status" value="1"/>
</dbReference>
<evidence type="ECO:0008006" key="9">
    <source>
        <dbReference type="Google" id="ProtNLM"/>
    </source>
</evidence>
<proteinExistence type="inferred from homology"/>
<comment type="similarity">
    <text evidence="1">Belongs to the UFD1 family.</text>
</comment>
<evidence type="ECO:0000259" key="3">
    <source>
        <dbReference type="Pfam" id="PF03152"/>
    </source>
</evidence>
<dbReference type="PANTHER" id="PTHR12555">
    <property type="entry name" value="UBIQUITIN FUSION DEGRADATON PROTEIN 1"/>
    <property type="match status" value="1"/>
</dbReference>
<dbReference type="GO" id="GO:0031593">
    <property type="term" value="F:polyubiquitin modification-dependent protein binding"/>
    <property type="evidence" value="ECO:0007669"/>
    <property type="project" value="TreeGrafter"/>
</dbReference>
<dbReference type="GO" id="GO:0034098">
    <property type="term" value="C:VCP-NPL4-UFD1 AAA ATPase complex"/>
    <property type="evidence" value="ECO:0007669"/>
    <property type="project" value="TreeGrafter"/>
</dbReference>
<dbReference type="GO" id="GO:0006511">
    <property type="term" value="P:ubiquitin-dependent protein catabolic process"/>
    <property type="evidence" value="ECO:0007669"/>
    <property type="project" value="InterPro"/>
</dbReference>
<evidence type="ECO:0000256" key="2">
    <source>
        <dbReference type="ARBA" id="ARBA00022786"/>
    </source>
</evidence>
<dbReference type="Pfam" id="PF24842">
    <property type="entry name" value="UFD1_N2"/>
    <property type="match status" value="1"/>
</dbReference>